<organism evidence="10 11">
    <name type="scientific">Flavobacterium aurantiibacter</name>
    <dbReference type="NCBI Taxonomy" id="2023067"/>
    <lineage>
        <taxon>Bacteria</taxon>
        <taxon>Pseudomonadati</taxon>
        <taxon>Bacteroidota</taxon>
        <taxon>Flavobacteriia</taxon>
        <taxon>Flavobacteriales</taxon>
        <taxon>Flavobacteriaceae</taxon>
        <taxon>Flavobacterium</taxon>
    </lineage>
</organism>
<evidence type="ECO:0000256" key="6">
    <source>
        <dbReference type="ARBA" id="ARBA00022777"/>
    </source>
</evidence>
<dbReference type="CDD" id="cd06225">
    <property type="entry name" value="HAMP"/>
    <property type="match status" value="1"/>
</dbReference>
<comment type="catalytic activity">
    <reaction evidence="1">
        <text>ATP + protein L-histidine = ADP + protein N-phospho-L-histidine.</text>
        <dbReference type="EC" id="2.7.13.3"/>
    </reaction>
</comment>
<dbReference type="EMBL" id="NOXX01000224">
    <property type="protein sequence ID" value="OYQ39619.1"/>
    <property type="molecule type" value="Genomic_DNA"/>
</dbReference>
<feature type="domain" description="HAMP" evidence="9">
    <location>
        <begin position="72"/>
        <end position="124"/>
    </location>
</feature>
<keyword evidence="6" id="KW-0418">Kinase</keyword>
<dbReference type="PANTHER" id="PTHR43547:SF2">
    <property type="entry name" value="HYBRID SIGNAL TRANSDUCTION HISTIDINE KINASE C"/>
    <property type="match status" value="1"/>
</dbReference>
<dbReference type="InterPro" id="IPR003594">
    <property type="entry name" value="HATPase_dom"/>
</dbReference>
<dbReference type="OrthoDB" id="9780487at2"/>
<keyword evidence="7" id="KW-0812">Transmembrane</keyword>
<feature type="transmembrane region" description="Helical" evidence="7">
    <location>
        <begin position="52"/>
        <end position="71"/>
    </location>
</feature>
<keyword evidence="4" id="KW-0597">Phosphoprotein</keyword>
<dbReference type="PROSITE" id="PS50885">
    <property type="entry name" value="HAMP"/>
    <property type="match status" value="1"/>
</dbReference>
<comment type="subcellular location">
    <subcellularLocation>
        <location evidence="2">Membrane</location>
    </subcellularLocation>
</comment>
<dbReference type="PROSITE" id="PS50109">
    <property type="entry name" value="HIS_KIN"/>
    <property type="match status" value="1"/>
</dbReference>
<evidence type="ECO:0000313" key="10">
    <source>
        <dbReference type="EMBL" id="OYQ39619.1"/>
    </source>
</evidence>
<evidence type="ECO:0000256" key="4">
    <source>
        <dbReference type="ARBA" id="ARBA00022553"/>
    </source>
</evidence>
<keyword evidence="5" id="KW-0808">Transferase</keyword>
<dbReference type="InterPro" id="IPR005467">
    <property type="entry name" value="His_kinase_dom"/>
</dbReference>
<keyword evidence="11" id="KW-1185">Reference proteome</keyword>
<evidence type="ECO:0000256" key="3">
    <source>
        <dbReference type="ARBA" id="ARBA00012438"/>
    </source>
</evidence>
<gene>
    <name evidence="10" type="ORF">CHX27_14065</name>
</gene>
<dbReference type="RefSeq" id="WP_094487395.1">
    <property type="nucleotide sequence ID" value="NZ_NOXX01000224.1"/>
</dbReference>
<feature type="transmembrane region" description="Helical" evidence="7">
    <location>
        <begin position="21"/>
        <end position="40"/>
    </location>
</feature>
<dbReference type="AlphaFoldDB" id="A0A255ZDT3"/>
<dbReference type="InterPro" id="IPR004358">
    <property type="entry name" value="Sig_transdc_His_kin-like_C"/>
</dbReference>
<name>A0A255ZDT3_9FLAO</name>
<keyword evidence="7" id="KW-1133">Transmembrane helix</keyword>
<dbReference type="InterPro" id="IPR036890">
    <property type="entry name" value="HATPase_C_sf"/>
</dbReference>
<dbReference type="SMART" id="SM00387">
    <property type="entry name" value="HATPase_c"/>
    <property type="match status" value="1"/>
</dbReference>
<comment type="caution">
    <text evidence="10">The sequence shown here is derived from an EMBL/GenBank/DDBJ whole genome shotgun (WGS) entry which is preliminary data.</text>
</comment>
<dbReference type="GO" id="GO:0000155">
    <property type="term" value="F:phosphorelay sensor kinase activity"/>
    <property type="evidence" value="ECO:0007669"/>
    <property type="project" value="TreeGrafter"/>
</dbReference>
<dbReference type="GO" id="GO:0016020">
    <property type="term" value="C:membrane"/>
    <property type="evidence" value="ECO:0007669"/>
    <property type="project" value="UniProtKB-SubCell"/>
</dbReference>
<dbReference type="Proteomes" id="UP000216035">
    <property type="component" value="Unassembled WGS sequence"/>
</dbReference>
<accession>A0A255ZDT3</accession>
<dbReference type="Pfam" id="PF02518">
    <property type="entry name" value="HATPase_c"/>
    <property type="match status" value="1"/>
</dbReference>
<sequence length="353" mass="39537">MRLYETLSRLPFIKNKYASKFLFVAFVGIHIPVLGLTYYLAVKHDELDAETTFFICLISTLLATVITLYVLNGLIRPIKKLVDAINRYKKDRSIAAIDVDTADEVGQLINHTLDAMRNNEELLRQKQELMYLFSHDLKNFALNPEALANDILQSNPSENIKQSAELILQTAQRQKRFLESFITLLQEEEKLSKVTFKVKSVNASILINELKAFFQAAADAKNISIVFSGESVSGHIRIDREVLQQVLRNLVANSIKFTPNGGTINVSFSKHNHIFKVSISDTGIGFSSHASKFLFDKFSAAARLGTEGEPSTGIGLYLSQQLIKKAGSEIIAYSAGENQGASFFFELKTYRVK</sequence>
<evidence type="ECO:0000259" key="8">
    <source>
        <dbReference type="PROSITE" id="PS50109"/>
    </source>
</evidence>
<evidence type="ECO:0000259" key="9">
    <source>
        <dbReference type="PROSITE" id="PS50885"/>
    </source>
</evidence>
<dbReference type="PRINTS" id="PR00344">
    <property type="entry name" value="BCTRLSENSOR"/>
</dbReference>
<evidence type="ECO:0000256" key="2">
    <source>
        <dbReference type="ARBA" id="ARBA00004370"/>
    </source>
</evidence>
<reference evidence="10 11" key="1">
    <citation type="submission" date="2017-07" db="EMBL/GenBank/DDBJ databases">
        <title>Flavobacterium cyanobacteriorum sp. nov., isolated from cyanobacterial aggregates in a eutrophic lake.</title>
        <authorList>
            <person name="Cai H."/>
        </authorList>
    </citation>
    <scope>NUCLEOTIDE SEQUENCE [LARGE SCALE GENOMIC DNA]</scope>
    <source>
        <strain evidence="10 11">TH167</strain>
    </source>
</reference>
<keyword evidence="7" id="KW-0472">Membrane</keyword>
<dbReference type="InterPro" id="IPR003660">
    <property type="entry name" value="HAMP_dom"/>
</dbReference>
<evidence type="ECO:0000256" key="1">
    <source>
        <dbReference type="ARBA" id="ARBA00000085"/>
    </source>
</evidence>
<dbReference type="SUPFAM" id="SSF55874">
    <property type="entry name" value="ATPase domain of HSP90 chaperone/DNA topoisomerase II/histidine kinase"/>
    <property type="match status" value="1"/>
</dbReference>
<dbReference type="EC" id="2.7.13.3" evidence="3"/>
<dbReference type="PANTHER" id="PTHR43547">
    <property type="entry name" value="TWO-COMPONENT HISTIDINE KINASE"/>
    <property type="match status" value="1"/>
</dbReference>
<evidence type="ECO:0000256" key="5">
    <source>
        <dbReference type="ARBA" id="ARBA00022679"/>
    </source>
</evidence>
<proteinExistence type="predicted"/>
<protein>
    <recommendedName>
        <fullName evidence="3">histidine kinase</fullName>
        <ecNumber evidence="3">2.7.13.3</ecNumber>
    </recommendedName>
</protein>
<evidence type="ECO:0000313" key="11">
    <source>
        <dbReference type="Proteomes" id="UP000216035"/>
    </source>
</evidence>
<dbReference type="Gene3D" id="3.30.565.10">
    <property type="entry name" value="Histidine kinase-like ATPase, C-terminal domain"/>
    <property type="match status" value="1"/>
</dbReference>
<dbReference type="Gene3D" id="6.10.340.10">
    <property type="match status" value="1"/>
</dbReference>
<evidence type="ECO:0000256" key="7">
    <source>
        <dbReference type="SAM" id="Phobius"/>
    </source>
</evidence>
<feature type="domain" description="Histidine kinase" evidence="8">
    <location>
        <begin position="132"/>
        <end position="351"/>
    </location>
</feature>